<dbReference type="PATRIC" id="fig|1590.143.peg.649"/>
<evidence type="ECO:0000313" key="17">
    <source>
        <dbReference type="EMBL" id="ODO62427.1"/>
    </source>
</evidence>
<feature type="binding site" evidence="12 15">
    <location>
        <position position="48"/>
    </location>
    <ligand>
        <name>pyruvate</name>
        <dbReference type="ChEBI" id="CHEBI:15361"/>
    </ligand>
</feature>
<feature type="active site" description="Proton donor/acceptor" evidence="12 14">
    <location>
        <position position="137"/>
    </location>
</feature>
<comment type="caution">
    <text evidence="17">The sequence shown here is derived from an EMBL/GenBank/DDBJ whole genome shotgun (WGS) entry which is preliminary data.</text>
</comment>
<evidence type="ECO:0000256" key="3">
    <source>
        <dbReference type="ARBA" id="ARBA00007592"/>
    </source>
</evidence>
<evidence type="ECO:0000256" key="6">
    <source>
        <dbReference type="ARBA" id="ARBA00022605"/>
    </source>
</evidence>
<dbReference type="CDD" id="cd00950">
    <property type="entry name" value="DHDPS"/>
    <property type="match status" value="1"/>
</dbReference>
<feature type="site" description="Part of a proton relay during catalysis" evidence="12">
    <location>
        <position position="47"/>
    </location>
</feature>
<dbReference type="SUPFAM" id="SSF51569">
    <property type="entry name" value="Aldolase"/>
    <property type="match status" value="1"/>
</dbReference>
<keyword evidence="10 12" id="KW-0704">Schiff base</keyword>
<dbReference type="RefSeq" id="WP_003642619.1">
    <property type="nucleotide sequence ID" value="NZ_AP028145.1"/>
</dbReference>
<name>A0A162FK82_LACPN</name>
<comment type="subcellular location">
    <subcellularLocation>
        <location evidence="12">Cytoplasm</location>
    </subcellularLocation>
</comment>
<reference evidence="16 18" key="1">
    <citation type="submission" date="2016-03" db="EMBL/GenBank/DDBJ databases">
        <title>Comparative genomics of 54 Lactobacillus plantarum strains reveals genomic uncoupling from niche constraints.</title>
        <authorList>
            <person name="Martino M.E."/>
        </authorList>
    </citation>
    <scope>NUCLEOTIDE SEQUENCE [LARGE SCALE GENOMIC DNA]</scope>
    <source>
        <strain evidence="16 18">19.1</strain>
    </source>
</reference>
<organism evidence="17 19">
    <name type="scientific">Lactiplantibacillus plantarum</name>
    <name type="common">Lactobacillus plantarum</name>
    <dbReference type="NCBI Taxonomy" id="1590"/>
    <lineage>
        <taxon>Bacteria</taxon>
        <taxon>Bacillati</taxon>
        <taxon>Bacillota</taxon>
        <taxon>Bacilli</taxon>
        <taxon>Lactobacillales</taxon>
        <taxon>Lactobacillaceae</taxon>
        <taxon>Lactiplantibacillus</taxon>
    </lineage>
</organism>
<feature type="binding site" evidence="12 15">
    <location>
        <position position="206"/>
    </location>
    <ligand>
        <name>pyruvate</name>
        <dbReference type="ChEBI" id="CHEBI:15361"/>
    </ligand>
</feature>
<evidence type="ECO:0000256" key="8">
    <source>
        <dbReference type="ARBA" id="ARBA00023154"/>
    </source>
</evidence>
<keyword evidence="7 12" id="KW-0220">Diaminopimelate biosynthesis</keyword>
<dbReference type="Proteomes" id="UP000094892">
    <property type="component" value="Unassembled WGS sequence"/>
</dbReference>
<dbReference type="KEGG" id="lpb:SH83_11315"/>
<sequence>MNLASAHLITAMVTPFDDQQHIDFHRLEQLIEHLLATGTDGLLVGGTTGEGPTLSIAEKRDLYTQTARIVAGRVPIIANTGTNDTAATIHFTHIVSQIEGIDAALVVVPPYNKPNQTGMMAHFTAIAEKSDLPIIIYNIPGRVGVKMTVTTILTLAHNPNIIGIKQCGSDEELAAIVEKAPKDFLVYTGEDAQSLTTLVLGGQGTISVASHLFGNEMATMRRALNHGDITQAGQIQRRLMPKMAALFTQPSPAPVKAALNAQHWLVGSTRLPILPLTTNEQSQLLNSLK</sequence>
<dbReference type="GO" id="GO:0019877">
    <property type="term" value="P:diaminopimelate biosynthetic process"/>
    <property type="evidence" value="ECO:0007669"/>
    <property type="project" value="UniProtKB-UniRule"/>
</dbReference>
<dbReference type="InterPro" id="IPR013785">
    <property type="entry name" value="Aldolase_TIM"/>
</dbReference>
<comment type="caution">
    <text evidence="12">Was originally thought to be a dihydrodipicolinate synthase (DHDPS), catalyzing the condensation of (S)-aspartate-beta-semialdehyde [(S)-ASA] and pyruvate to dihydrodipicolinate (DHDP). However, it was shown in E.coli that the product of the enzymatic reaction is not dihydrodipicolinate but in fact (4S)-4-hydroxy-2,3,4,5-tetrahydro-(2S)-dipicolinic acid (HTPA), and that the consecutive dehydration reaction leading to DHDP is not spontaneous but catalyzed by DapB.</text>
</comment>
<dbReference type="AlphaFoldDB" id="A0A162FK82"/>
<keyword evidence="8 12" id="KW-0457">Lysine biosynthesis</keyword>
<dbReference type="InterPro" id="IPR005263">
    <property type="entry name" value="DapA"/>
</dbReference>
<dbReference type="PIRSF" id="PIRSF001365">
    <property type="entry name" value="DHDPS"/>
    <property type="match status" value="1"/>
</dbReference>
<evidence type="ECO:0000256" key="15">
    <source>
        <dbReference type="PIRSR" id="PIRSR001365-2"/>
    </source>
</evidence>
<evidence type="ECO:0000313" key="19">
    <source>
        <dbReference type="Proteomes" id="UP000094892"/>
    </source>
</evidence>
<proteinExistence type="inferred from homology"/>
<comment type="function">
    <text evidence="1 12">Catalyzes the condensation of (S)-aspartate-beta-semialdehyde [(S)-ASA] and pyruvate to 4-hydroxy-tetrahydrodipicolinate (HTPA).</text>
</comment>
<protein>
    <recommendedName>
        <fullName evidence="4 12">4-hydroxy-tetrahydrodipicolinate synthase</fullName>
        <shortName evidence="12">HTPA synthase</shortName>
        <ecNumber evidence="4 12">4.3.3.7</ecNumber>
    </recommendedName>
</protein>
<evidence type="ECO:0000256" key="13">
    <source>
        <dbReference type="PIRNR" id="PIRNR001365"/>
    </source>
</evidence>
<dbReference type="PANTHER" id="PTHR12128">
    <property type="entry name" value="DIHYDRODIPICOLINATE SYNTHASE"/>
    <property type="match status" value="1"/>
</dbReference>
<dbReference type="Pfam" id="PF00701">
    <property type="entry name" value="DHDPS"/>
    <property type="match status" value="1"/>
</dbReference>
<evidence type="ECO:0000256" key="5">
    <source>
        <dbReference type="ARBA" id="ARBA00022490"/>
    </source>
</evidence>
<dbReference type="EMBL" id="LUXM01000026">
    <property type="protein sequence ID" value="KZU95557.1"/>
    <property type="molecule type" value="Genomic_DNA"/>
</dbReference>
<evidence type="ECO:0000256" key="1">
    <source>
        <dbReference type="ARBA" id="ARBA00003294"/>
    </source>
</evidence>
<evidence type="ECO:0000256" key="9">
    <source>
        <dbReference type="ARBA" id="ARBA00023239"/>
    </source>
</evidence>
<evidence type="ECO:0000256" key="12">
    <source>
        <dbReference type="HAMAP-Rule" id="MF_00418"/>
    </source>
</evidence>
<feature type="active site" description="Schiff-base intermediate with substrate" evidence="12 14">
    <location>
        <position position="165"/>
    </location>
</feature>
<evidence type="ECO:0000256" key="2">
    <source>
        <dbReference type="ARBA" id="ARBA00005120"/>
    </source>
</evidence>
<comment type="subunit">
    <text evidence="12">Homotetramer; dimer of dimers.</text>
</comment>
<dbReference type="Proteomes" id="UP000076882">
    <property type="component" value="Unassembled WGS sequence"/>
</dbReference>
<dbReference type="GO" id="GO:0009089">
    <property type="term" value="P:lysine biosynthetic process via diaminopimelate"/>
    <property type="evidence" value="ECO:0007669"/>
    <property type="project" value="UniProtKB-UniRule"/>
</dbReference>
<accession>A0A162FK82</accession>
<dbReference type="GO" id="GO:0008840">
    <property type="term" value="F:4-hydroxy-tetrahydrodipicolinate synthase activity"/>
    <property type="evidence" value="ECO:0007669"/>
    <property type="project" value="UniProtKB-UniRule"/>
</dbReference>
<keyword evidence="5 12" id="KW-0963">Cytoplasm</keyword>
<dbReference type="InterPro" id="IPR020624">
    <property type="entry name" value="Schiff_base-form_aldolases_CS"/>
</dbReference>
<evidence type="ECO:0000256" key="14">
    <source>
        <dbReference type="PIRSR" id="PIRSR001365-1"/>
    </source>
</evidence>
<dbReference type="UniPathway" id="UPA00034">
    <property type="reaction ID" value="UER00017"/>
</dbReference>
<dbReference type="PROSITE" id="PS00666">
    <property type="entry name" value="DHDPS_2"/>
    <property type="match status" value="1"/>
</dbReference>
<keyword evidence="9 12" id="KW-0456">Lyase</keyword>
<dbReference type="EC" id="4.3.3.7" evidence="4 12"/>
<dbReference type="PRINTS" id="PR00146">
    <property type="entry name" value="DHPICSNTHASE"/>
</dbReference>
<dbReference type="SMART" id="SM01130">
    <property type="entry name" value="DHDPS"/>
    <property type="match status" value="1"/>
</dbReference>
<comment type="similarity">
    <text evidence="3 12 13">Belongs to the DapA family.</text>
</comment>
<dbReference type="PROSITE" id="PS00665">
    <property type="entry name" value="DHDPS_1"/>
    <property type="match status" value="1"/>
</dbReference>
<dbReference type="HAMAP" id="MF_00418">
    <property type="entry name" value="DapA"/>
    <property type="match status" value="1"/>
</dbReference>
<dbReference type="InterPro" id="IPR020625">
    <property type="entry name" value="Schiff_base-form_aldolases_AS"/>
</dbReference>
<feature type="site" description="Part of a proton relay during catalysis" evidence="12">
    <location>
        <position position="111"/>
    </location>
</feature>
<comment type="pathway">
    <text evidence="2 12">Amino-acid biosynthesis; L-lysine biosynthesis via DAP pathway; (S)-tetrahydrodipicolinate from L-aspartate: step 3/4.</text>
</comment>
<reference evidence="17 19" key="2">
    <citation type="submission" date="2016-08" db="EMBL/GenBank/DDBJ databases">
        <title>Genome sequencing of Lactobacillus plantarum JSA22, isolated from fermented soybean paste.</title>
        <authorList>
            <person name="Choi H.S."/>
        </authorList>
    </citation>
    <scope>NUCLEOTIDE SEQUENCE [LARGE SCALE GENOMIC DNA]</scope>
    <source>
        <strain evidence="17 19">JSA22</strain>
    </source>
</reference>
<evidence type="ECO:0000256" key="10">
    <source>
        <dbReference type="ARBA" id="ARBA00023270"/>
    </source>
</evidence>
<dbReference type="PANTHER" id="PTHR12128:SF66">
    <property type="entry name" value="4-HYDROXY-2-OXOGLUTARATE ALDOLASE, MITOCHONDRIAL"/>
    <property type="match status" value="1"/>
</dbReference>
<gene>
    <name evidence="12" type="primary">dapA</name>
    <name evidence="16" type="ORF">Lp19_1511</name>
    <name evidence="17" type="ORF">LPJSA22_02441</name>
</gene>
<evidence type="ECO:0000256" key="7">
    <source>
        <dbReference type="ARBA" id="ARBA00022915"/>
    </source>
</evidence>
<evidence type="ECO:0000313" key="16">
    <source>
        <dbReference type="EMBL" id="KZU95557.1"/>
    </source>
</evidence>
<dbReference type="GO" id="GO:0005829">
    <property type="term" value="C:cytosol"/>
    <property type="evidence" value="ECO:0007669"/>
    <property type="project" value="TreeGrafter"/>
</dbReference>
<dbReference type="Gene3D" id="3.20.20.70">
    <property type="entry name" value="Aldolase class I"/>
    <property type="match status" value="1"/>
</dbReference>
<dbReference type="GeneID" id="77215915"/>
<dbReference type="NCBIfam" id="TIGR00674">
    <property type="entry name" value="dapA"/>
    <property type="match status" value="1"/>
</dbReference>
<keyword evidence="6 12" id="KW-0028">Amino-acid biosynthesis</keyword>
<dbReference type="InterPro" id="IPR002220">
    <property type="entry name" value="DapA-like"/>
</dbReference>
<comment type="catalytic activity">
    <reaction evidence="11 12">
        <text>L-aspartate 4-semialdehyde + pyruvate = (2S,4S)-4-hydroxy-2,3,4,5-tetrahydrodipicolinate + H2O + H(+)</text>
        <dbReference type="Rhea" id="RHEA:34171"/>
        <dbReference type="ChEBI" id="CHEBI:15361"/>
        <dbReference type="ChEBI" id="CHEBI:15377"/>
        <dbReference type="ChEBI" id="CHEBI:15378"/>
        <dbReference type="ChEBI" id="CHEBI:67139"/>
        <dbReference type="ChEBI" id="CHEBI:537519"/>
        <dbReference type="EC" id="4.3.3.7"/>
    </reaction>
</comment>
<dbReference type="EMBL" id="MCOL01000001">
    <property type="protein sequence ID" value="ODO62427.1"/>
    <property type="molecule type" value="Genomic_DNA"/>
</dbReference>
<evidence type="ECO:0000256" key="11">
    <source>
        <dbReference type="ARBA" id="ARBA00047836"/>
    </source>
</evidence>
<evidence type="ECO:0000313" key="18">
    <source>
        <dbReference type="Proteomes" id="UP000076882"/>
    </source>
</evidence>
<evidence type="ECO:0000256" key="4">
    <source>
        <dbReference type="ARBA" id="ARBA00012086"/>
    </source>
</evidence>